<comment type="similarity">
    <text evidence="1">Belongs to the polypeptide deformylase family.</text>
</comment>
<keyword evidence="3" id="KW-1185">Reference proteome</keyword>
<dbReference type="PRINTS" id="PR01576">
    <property type="entry name" value="PDEFORMYLASE"/>
</dbReference>
<proteinExistence type="inferred from homology"/>
<dbReference type="Proteomes" id="UP001596223">
    <property type="component" value="Unassembled WGS sequence"/>
</dbReference>
<dbReference type="InterPro" id="IPR036821">
    <property type="entry name" value="Peptide_deformylase_sf"/>
</dbReference>
<protein>
    <submittedName>
        <fullName evidence="2">Peptide deformylase</fullName>
    </submittedName>
</protein>
<dbReference type="EMBL" id="JBHSQN010000002">
    <property type="protein sequence ID" value="MFC6010612.1"/>
    <property type="molecule type" value="Genomic_DNA"/>
</dbReference>
<sequence length="74" mass="8560">MTTRGQVPRPLTIHLEHTDIDGKTRNTVFERGIARLVAHEVDHLHATLYRDHLRPGVEPISVERYRGAGMNWTY</sequence>
<reference evidence="3" key="1">
    <citation type="journal article" date="2019" name="Int. J. Syst. Evol. Microbiol.">
        <title>The Global Catalogue of Microorganisms (GCM) 10K type strain sequencing project: providing services to taxonomists for standard genome sequencing and annotation.</title>
        <authorList>
            <consortium name="The Broad Institute Genomics Platform"/>
            <consortium name="The Broad Institute Genome Sequencing Center for Infectious Disease"/>
            <person name="Wu L."/>
            <person name="Ma J."/>
        </authorList>
    </citation>
    <scope>NUCLEOTIDE SEQUENCE [LARGE SCALE GENOMIC DNA]</scope>
    <source>
        <strain evidence="3">CCUG 36956</strain>
    </source>
</reference>
<accession>A0ABW1JP34</accession>
<comment type="caution">
    <text evidence="2">The sequence shown here is derived from an EMBL/GenBank/DDBJ whole genome shotgun (WGS) entry which is preliminary data.</text>
</comment>
<evidence type="ECO:0000313" key="3">
    <source>
        <dbReference type="Proteomes" id="UP001596223"/>
    </source>
</evidence>
<dbReference type="Gene3D" id="3.90.45.10">
    <property type="entry name" value="Peptide deformylase"/>
    <property type="match status" value="1"/>
</dbReference>
<evidence type="ECO:0000313" key="2">
    <source>
        <dbReference type="EMBL" id="MFC6010612.1"/>
    </source>
</evidence>
<dbReference type="RefSeq" id="WP_378600750.1">
    <property type="nucleotide sequence ID" value="NZ_JBHSQN010000002.1"/>
</dbReference>
<dbReference type="InterPro" id="IPR023635">
    <property type="entry name" value="Peptide_deformylase"/>
</dbReference>
<dbReference type="SUPFAM" id="SSF56420">
    <property type="entry name" value="Peptide deformylase"/>
    <property type="match status" value="1"/>
</dbReference>
<evidence type="ECO:0000256" key="1">
    <source>
        <dbReference type="ARBA" id="ARBA00010759"/>
    </source>
</evidence>
<name>A0ABW1JP34_9NOCA</name>
<organism evidence="2 3">
    <name type="scientific">Nocardia lasii</name>
    <dbReference type="NCBI Taxonomy" id="1616107"/>
    <lineage>
        <taxon>Bacteria</taxon>
        <taxon>Bacillati</taxon>
        <taxon>Actinomycetota</taxon>
        <taxon>Actinomycetes</taxon>
        <taxon>Mycobacteriales</taxon>
        <taxon>Nocardiaceae</taxon>
        <taxon>Nocardia</taxon>
    </lineage>
</organism>
<gene>
    <name evidence="2" type="ORF">ACFP3H_06075</name>
</gene>
<dbReference type="Pfam" id="PF01327">
    <property type="entry name" value="Pep_deformylase"/>
    <property type="match status" value="1"/>
</dbReference>